<keyword evidence="2" id="KW-0238">DNA-binding</keyword>
<evidence type="ECO:0000256" key="3">
    <source>
        <dbReference type="ARBA" id="ARBA00023163"/>
    </source>
</evidence>
<evidence type="ECO:0000313" key="6">
    <source>
        <dbReference type="Proteomes" id="UP001209803"/>
    </source>
</evidence>
<dbReference type="SUPFAM" id="SSF46689">
    <property type="entry name" value="Homeodomain-like"/>
    <property type="match status" value="1"/>
</dbReference>
<feature type="domain" description="HTH araC/xylS-type" evidence="4">
    <location>
        <begin position="196"/>
        <end position="297"/>
    </location>
</feature>
<proteinExistence type="predicted"/>
<dbReference type="Gene3D" id="1.10.10.60">
    <property type="entry name" value="Homeodomain-like"/>
    <property type="match status" value="1"/>
</dbReference>
<reference evidence="5 6" key="1">
    <citation type="submission" date="2023-03" db="EMBL/GenBank/DDBJ databases">
        <title>Roseibium porphyridii sp. nov. and Roseibium rhodosorbium sp. nov. isolated from marine algae, Porphyridium cruentum and Rhodosorus marinus, respectively.</title>
        <authorList>
            <person name="Lee M.W."/>
            <person name="Choi B.J."/>
            <person name="Lee J.K."/>
            <person name="Choi D.G."/>
            <person name="Baek J.H."/>
            <person name="Bayburt H."/>
            <person name="Kim J.M."/>
            <person name="Han D.M."/>
            <person name="Kim K.H."/>
            <person name="Jeon C.O."/>
        </authorList>
    </citation>
    <scope>NUCLEOTIDE SEQUENCE [LARGE SCALE GENOMIC DNA]</scope>
    <source>
        <strain evidence="5 6">KMA01</strain>
    </source>
</reference>
<evidence type="ECO:0000313" key="5">
    <source>
        <dbReference type="EMBL" id="WFE90934.1"/>
    </source>
</evidence>
<dbReference type="PANTHER" id="PTHR43280">
    <property type="entry name" value="ARAC-FAMILY TRANSCRIPTIONAL REGULATOR"/>
    <property type="match status" value="1"/>
</dbReference>
<gene>
    <name evidence="5" type="ORF">K1718_06185</name>
</gene>
<dbReference type="RefSeq" id="WP_265683086.1">
    <property type="nucleotide sequence ID" value="NZ_CP120863.1"/>
</dbReference>
<dbReference type="PROSITE" id="PS01124">
    <property type="entry name" value="HTH_ARAC_FAMILY_2"/>
    <property type="match status" value="1"/>
</dbReference>
<dbReference type="Proteomes" id="UP001209803">
    <property type="component" value="Chromosome"/>
</dbReference>
<protein>
    <submittedName>
        <fullName evidence="5">Helix-turn-helix domain-containing protein</fullName>
    </submittedName>
</protein>
<dbReference type="InterPro" id="IPR009057">
    <property type="entry name" value="Homeodomain-like_sf"/>
</dbReference>
<dbReference type="SUPFAM" id="SSF51182">
    <property type="entry name" value="RmlC-like cupins"/>
    <property type="match status" value="1"/>
</dbReference>
<accession>A0ABY8F842</accession>
<dbReference type="PANTHER" id="PTHR43280:SF27">
    <property type="entry name" value="TRANSCRIPTIONAL REGULATOR MTLR"/>
    <property type="match status" value="1"/>
</dbReference>
<keyword evidence="1" id="KW-0805">Transcription regulation</keyword>
<sequence length="300" mass="33998">MPDLPVRSVFGPEDADRPSFVGGKPVVFGQFAMRRFVPVRHGLDWHGHVEFNWLTGGEMTYRFETDKVVLPEGQMCFFWAGIPHQTVDLNPVQASNYQLTNMYFPLDVFLSFRGIGRIQRALLSGAVLVVPEHLAIRDIPGRWHQDYQSKDLGRFECLTMELHALMRRLSIEESIKDLRNNFRPVRDDGRQSGPTEHVVRMIEAVIQNTSLPVSTQEIATISGLNANYASNMFKKTLGITLKQFIVRMRLIRARELLLSSDVSVSEAAFQAGFSSASQFYDNYKSVYGSVPSDLRQARPA</sequence>
<evidence type="ECO:0000256" key="1">
    <source>
        <dbReference type="ARBA" id="ARBA00023015"/>
    </source>
</evidence>
<evidence type="ECO:0000259" key="4">
    <source>
        <dbReference type="PROSITE" id="PS01124"/>
    </source>
</evidence>
<dbReference type="SMART" id="SM00342">
    <property type="entry name" value="HTH_ARAC"/>
    <property type="match status" value="1"/>
</dbReference>
<dbReference type="InterPro" id="IPR018060">
    <property type="entry name" value="HTH_AraC"/>
</dbReference>
<organism evidence="5 6">
    <name type="scientific">Roseibium porphyridii</name>
    <dbReference type="NCBI Taxonomy" id="2866279"/>
    <lineage>
        <taxon>Bacteria</taxon>
        <taxon>Pseudomonadati</taxon>
        <taxon>Pseudomonadota</taxon>
        <taxon>Alphaproteobacteria</taxon>
        <taxon>Hyphomicrobiales</taxon>
        <taxon>Stappiaceae</taxon>
        <taxon>Roseibium</taxon>
    </lineage>
</organism>
<dbReference type="EMBL" id="CP120863">
    <property type="protein sequence ID" value="WFE90934.1"/>
    <property type="molecule type" value="Genomic_DNA"/>
</dbReference>
<evidence type="ECO:0000256" key="2">
    <source>
        <dbReference type="ARBA" id="ARBA00023125"/>
    </source>
</evidence>
<keyword evidence="3" id="KW-0804">Transcription</keyword>
<dbReference type="InterPro" id="IPR011051">
    <property type="entry name" value="RmlC_Cupin_sf"/>
</dbReference>
<keyword evidence="6" id="KW-1185">Reference proteome</keyword>
<name>A0ABY8F842_9HYPH</name>
<dbReference type="Pfam" id="PF12833">
    <property type="entry name" value="HTH_18"/>
    <property type="match status" value="1"/>
</dbReference>